<protein>
    <recommendedName>
        <fullName evidence="2">S-layer protein C-terminal domain-containing protein</fullName>
    </recommendedName>
</protein>
<sequence length="375" mass="40109">MSANSTTSKFASQTESTAMSEALSTASQNSETASTALSTAMSETLSALSNNGGGNNGNGGNTGNGGNNGNGGSTLPNGNGEDGYLTLNNAIATIVQRHVETVIYDKPNGKITNRELAEGTDWKAFQQYTDANGLVWYNLGGNQWIKSTGVILDAKPFTYKELSKVGVVKPGTSAPVYSLPGVKGQLNGQVLKAGTAWHISASVYTNDGTLWYRVGTNQWVKAEFINLRGEQGFRDVATIKYAKGYGIAVWTDANESAATGKKLEAGSSWQVFGKTVGKNGHTFYNIGGKQWIDGTYVILRSSHSTTVVPKSQTTIKYVPGYGIKTWQSPTSKVSGETLLDGQTYSVWATEVVNNNVWYQVGDNQWIQGKFTTGLR</sequence>
<dbReference type="EMBL" id="AYZQ01000006">
    <property type="protein sequence ID" value="KRM71157.1"/>
    <property type="molecule type" value="Genomic_DNA"/>
</dbReference>
<dbReference type="STRING" id="1423727.FC34_GL001848"/>
<accession>A0A0R2AWJ4</accession>
<dbReference type="InterPro" id="IPR024968">
    <property type="entry name" value="SlpA_C_lactobacillus"/>
</dbReference>
<dbReference type="AlphaFoldDB" id="A0A0R2AWJ4"/>
<feature type="region of interest" description="Disordered" evidence="1">
    <location>
        <begin position="1"/>
        <end position="77"/>
    </location>
</feature>
<proteinExistence type="predicted"/>
<evidence type="ECO:0000256" key="1">
    <source>
        <dbReference type="SAM" id="MobiDB-lite"/>
    </source>
</evidence>
<gene>
    <name evidence="3" type="ORF">FC34_GL001848</name>
</gene>
<feature type="compositionally biased region" description="Polar residues" evidence="1">
    <location>
        <begin position="1"/>
        <end position="47"/>
    </location>
</feature>
<evidence type="ECO:0000259" key="2">
    <source>
        <dbReference type="Pfam" id="PF03217"/>
    </source>
</evidence>
<dbReference type="Pfam" id="PF03217">
    <property type="entry name" value="SlpA"/>
    <property type="match status" value="1"/>
</dbReference>
<organism evidence="3 4">
    <name type="scientific">Lacticaseibacillus brantae DSM 23927</name>
    <dbReference type="NCBI Taxonomy" id="1423727"/>
    <lineage>
        <taxon>Bacteria</taxon>
        <taxon>Bacillati</taxon>
        <taxon>Bacillota</taxon>
        <taxon>Bacilli</taxon>
        <taxon>Lactobacillales</taxon>
        <taxon>Lactobacillaceae</taxon>
        <taxon>Lacticaseibacillus</taxon>
    </lineage>
</organism>
<feature type="compositionally biased region" description="Gly residues" evidence="1">
    <location>
        <begin position="51"/>
        <end position="72"/>
    </location>
</feature>
<keyword evidence="4" id="KW-1185">Reference proteome</keyword>
<evidence type="ECO:0000313" key="4">
    <source>
        <dbReference type="Proteomes" id="UP000051672"/>
    </source>
</evidence>
<dbReference type="Proteomes" id="UP000051672">
    <property type="component" value="Unassembled WGS sequence"/>
</dbReference>
<reference evidence="3 4" key="1">
    <citation type="journal article" date="2015" name="Genome Announc.">
        <title>Expanding the biotechnology potential of lactobacilli through comparative genomics of 213 strains and associated genera.</title>
        <authorList>
            <person name="Sun Z."/>
            <person name="Harris H.M."/>
            <person name="McCann A."/>
            <person name="Guo C."/>
            <person name="Argimon S."/>
            <person name="Zhang W."/>
            <person name="Yang X."/>
            <person name="Jeffery I.B."/>
            <person name="Cooney J.C."/>
            <person name="Kagawa T.F."/>
            <person name="Liu W."/>
            <person name="Song Y."/>
            <person name="Salvetti E."/>
            <person name="Wrobel A."/>
            <person name="Rasinkangas P."/>
            <person name="Parkhill J."/>
            <person name="Rea M.C."/>
            <person name="O'Sullivan O."/>
            <person name="Ritari J."/>
            <person name="Douillard F.P."/>
            <person name="Paul Ross R."/>
            <person name="Yang R."/>
            <person name="Briner A.E."/>
            <person name="Felis G.E."/>
            <person name="de Vos W.M."/>
            <person name="Barrangou R."/>
            <person name="Klaenhammer T.R."/>
            <person name="Caufield P.W."/>
            <person name="Cui Y."/>
            <person name="Zhang H."/>
            <person name="O'Toole P.W."/>
        </authorList>
    </citation>
    <scope>NUCLEOTIDE SEQUENCE [LARGE SCALE GENOMIC DNA]</scope>
    <source>
        <strain evidence="3 4">DSM 23927</strain>
    </source>
</reference>
<feature type="domain" description="S-layer protein C-terminal" evidence="2">
    <location>
        <begin position="261"/>
        <end position="292"/>
    </location>
</feature>
<comment type="caution">
    <text evidence="3">The sequence shown here is derived from an EMBL/GenBank/DDBJ whole genome shotgun (WGS) entry which is preliminary data.</text>
</comment>
<evidence type="ECO:0000313" key="3">
    <source>
        <dbReference type="EMBL" id="KRM71157.1"/>
    </source>
</evidence>
<dbReference type="PATRIC" id="fig|1423727.3.peg.1873"/>
<name>A0A0R2AWJ4_9LACO</name>